<evidence type="ECO:0000313" key="3">
    <source>
        <dbReference type="Proteomes" id="UP000664800"/>
    </source>
</evidence>
<accession>A0A8I1MWK3</accession>
<comment type="caution">
    <text evidence="2">The sequence shown here is derived from an EMBL/GenBank/DDBJ whole genome shotgun (WGS) entry which is preliminary data.</text>
</comment>
<organism evidence="2 3">
    <name type="scientific">Thiomonas arsenitoxydans (strain DSM 22701 / CIP 110005 / 3As)</name>
    <dbReference type="NCBI Taxonomy" id="426114"/>
    <lineage>
        <taxon>Bacteria</taxon>
        <taxon>Pseudomonadati</taxon>
        <taxon>Pseudomonadota</taxon>
        <taxon>Betaproteobacteria</taxon>
        <taxon>Burkholderiales</taxon>
        <taxon>Thiomonas</taxon>
    </lineage>
</organism>
<reference evidence="2" key="1">
    <citation type="submission" date="2021-02" db="EMBL/GenBank/DDBJ databases">
        <title>Thiocyanate and organic carbon inputs drive convergent selection for specific autotrophic Afipia and Thiobacillus strains within complex microbiomes.</title>
        <authorList>
            <person name="Huddy R.J."/>
            <person name="Sachdeva R."/>
            <person name="Kadzinga F."/>
            <person name="Kantor R.S."/>
            <person name="Harrison S.T.L."/>
            <person name="Banfield J.F."/>
        </authorList>
    </citation>
    <scope>NUCLEOTIDE SEQUENCE</scope>
    <source>
        <strain evidence="2">SCN18_13_7_16_R3_B_64_19</strain>
    </source>
</reference>
<feature type="region of interest" description="Disordered" evidence="1">
    <location>
        <begin position="1"/>
        <end position="21"/>
    </location>
</feature>
<dbReference type="AlphaFoldDB" id="A0A8I1MWK3"/>
<dbReference type="Proteomes" id="UP000664800">
    <property type="component" value="Unassembled WGS sequence"/>
</dbReference>
<dbReference type="EMBL" id="JAFKMR010000024">
    <property type="protein sequence ID" value="MBN8745080.1"/>
    <property type="molecule type" value="Genomic_DNA"/>
</dbReference>
<dbReference type="Pfam" id="PF06945">
    <property type="entry name" value="DUF1289"/>
    <property type="match status" value="1"/>
</dbReference>
<sequence length="73" mass="7945">MTRTSVASAGQPDDTSEPDTPCVGVCSTGFDDVCRGCLRTAAEVGRWVEMSPAEKRAVWARILAEGYVPRRRD</sequence>
<gene>
    <name evidence="2" type="ORF">J0I24_12345</name>
</gene>
<dbReference type="PANTHER" id="PTHR35175">
    <property type="entry name" value="DUF1289 DOMAIN-CONTAINING PROTEIN"/>
    <property type="match status" value="1"/>
</dbReference>
<dbReference type="PANTHER" id="PTHR35175:SF2">
    <property type="entry name" value="DUF1289 DOMAIN-CONTAINING PROTEIN"/>
    <property type="match status" value="1"/>
</dbReference>
<protein>
    <submittedName>
        <fullName evidence="2">DUF1289 domain-containing protein</fullName>
    </submittedName>
</protein>
<proteinExistence type="predicted"/>
<name>A0A8I1MWK3_THIA3</name>
<evidence type="ECO:0000313" key="2">
    <source>
        <dbReference type="EMBL" id="MBN8745080.1"/>
    </source>
</evidence>
<dbReference type="RefSeq" id="WP_276731404.1">
    <property type="nucleotide sequence ID" value="NZ_DAIPFP010000023.1"/>
</dbReference>
<dbReference type="InterPro" id="IPR010710">
    <property type="entry name" value="DUF1289"/>
</dbReference>
<evidence type="ECO:0000256" key="1">
    <source>
        <dbReference type="SAM" id="MobiDB-lite"/>
    </source>
</evidence>